<protein>
    <submittedName>
        <fullName evidence="2">YitT family protein</fullName>
    </submittedName>
</protein>
<feature type="transmembrane region" description="Helical" evidence="1">
    <location>
        <begin position="103"/>
        <end position="126"/>
    </location>
</feature>
<comment type="caution">
    <text evidence="2">The sequence shown here is derived from an EMBL/GenBank/DDBJ whole genome shotgun (WGS) entry which is preliminary data.</text>
</comment>
<dbReference type="InterPro" id="IPR038750">
    <property type="entry name" value="YczE/YyaS-like"/>
</dbReference>
<accession>A0A432LA42</accession>
<dbReference type="RefSeq" id="WP_126659692.1">
    <property type="nucleotide sequence ID" value="NZ_RYYR01000019.1"/>
</dbReference>
<feature type="transmembrane region" description="Helical" evidence="1">
    <location>
        <begin position="78"/>
        <end position="97"/>
    </location>
</feature>
<organism evidence="2 3">
    <name type="scientific">Lysinibacillus antri</name>
    <dbReference type="NCBI Taxonomy" id="2498145"/>
    <lineage>
        <taxon>Bacteria</taxon>
        <taxon>Bacillati</taxon>
        <taxon>Bacillota</taxon>
        <taxon>Bacilli</taxon>
        <taxon>Bacillales</taxon>
        <taxon>Bacillaceae</taxon>
        <taxon>Lysinibacillus</taxon>
    </lineage>
</organism>
<dbReference type="PANTHER" id="PTHR40078">
    <property type="entry name" value="INTEGRAL MEMBRANE PROTEIN-RELATED"/>
    <property type="match status" value="1"/>
</dbReference>
<keyword evidence="3" id="KW-1185">Reference proteome</keyword>
<feature type="transmembrane region" description="Helical" evidence="1">
    <location>
        <begin position="7"/>
        <end position="27"/>
    </location>
</feature>
<dbReference type="PANTHER" id="PTHR40078:SF1">
    <property type="entry name" value="INTEGRAL MEMBRANE PROTEIN"/>
    <property type="match status" value="1"/>
</dbReference>
<keyword evidence="1" id="KW-0812">Transmembrane</keyword>
<feature type="transmembrane region" description="Helical" evidence="1">
    <location>
        <begin position="47"/>
        <end position="71"/>
    </location>
</feature>
<keyword evidence="1" id="KW-0472">Membrane</keyword>
<dbReference type="Pfam" id="PF19700">
    <property type="entry name" value="DUF6198"/>
    <property type="match status" value="1"/>
</dbReference>
<dbReference type="EMBL" id="RYYR01000019">
    <property type="protein sequence ID" value="RUL50750.1"/>
    <property type="molecule type" value="Genomic_DNA"/>
</dbReference>
<name>A0A432LA42_9BACI</name>
<keyword evidence="1" id="KW-1133">Transmembrane helix</keyword>
<gene>
    <name evidence="2" type="ORF">EK386_13425</name>
</gene>
<evidence type="ECO:0000313" key="2">
    <source>
        <dbReference type="EMBL" id="RUL50750.1"/>
    </source>
</evidence>
<dbReference type="Proteomes" id="UP000287910">
    <property type="component" value="Unassembled WGS sequence"/>
</dbReference>
<dbReference type="AlphaFoldDB" id="A0A432LA42"/>
<sequence>MSRTLKWKWLFFFVGLAIMSLGISMIIEGKSMGVSPWDVLHIGLFKQLGLTIGSWTIITGLFIIITTSLYLKEWPKMATWFNMLLCGTFIDFFTWLLPNSKLLVFDILYFLMGVVVMGIGCAMYIAPKLGAGPRDTIMMIIVEKFGGSIRLARFLMETFAAVIGWILGGPIGFGTVIIALFSGYIIQPALPFFERQLSKRIAEPIIEEGAIDNAPQRERDLSIR</sequence>
<reference evidence="2 3" key="1">
    <citation type="submission" date="2018-12" db="EMBL/GenBank/DDBJ databases">
        <title>Lysinibacillus antri sp. nov., isolated from a cave soil.</title>
        <authorList>
            <person name="Narsing Rao M.P."/>
            <person name="Zhang H."/>
            <person name="Dong Z.-Y."/>
            <person name="Niu X.-K."/>
            <person name="Zhang K."/>
            <person name="Fang B.-Z."/>
            <person name="Kang Y.-Q."/>
            <person name="Xiao M."/>
            <person name="Li W.-J."/>
        </authorList>
    </citation>
    <scope>NUCLEOTIDE SEQUENCE [LARGE SCALE GENOMIC DNA]</scope>
    <source>
        <strain evidence="2 3">SYSU K30002</strain>
    </source>
</reference>
<evidence type="ECO:0000256" key="1">
    <source>
        <dbReference type="SAM" id="Phobius"/>
    </source>
</evidence>
<proteinExistence type="predicted"/>
<evidence type="ECO:0000313" key="3">
    <source>
        <dbReference type="Proteomes" id="UP000287910"/>
    </source>
</evidence>